<reference evidence="3 4" key="1">
    <citation type="submission" date="2017-09" db="EMBL/GenBank/DDBJ databases">
        <title>Complete Genome sequence of Lysobacter capsici KNU-15.</title>
        <authorList>
            <person name="Kim M.-C."/>
            <person name="Yi H."/>
            <person name="Lee D.-W."/>
            <person name="Shin J.-H."/>
        </authorList>
    </citation>
    <scope>NUCLEOTIDE SEQUENCE [LARGE SCALE GENOMIC DNA]</scope>
    <source>
        <strain evidence="3 4">KNU-15</strain>
    </source>
</reference>
<proteinExistence type="predicted"/>
<dbReference type="Proteomes" id="UP000218385">
    <property type="component" value="Chromosome"/>
</dbReference>
<dbReference type="EMBL" id="CP023466">
    <property type="protein sequence ID" value="ATE78223.1"/>
    <property type="molecule type" value="Genomic_DNA"/>
</dbReference>
<protein>
    <recommendedName>
        <fullName evidence="5">DUF1329 domain-containing protein</fullName>
    </recommendedName>
</protein>
<dbReference type="RefSeq" id="WP_096480509.1">
    <property type="nucleotide sequence ID" value="NZ_CP023466.1"/>
</dbReference>
<organism evidence="3 4">
    <name type="scientific">Pseudomonas frederiksbergensis</name>
    <dbReference type="NCBI Taxonomy" id="104087"/>
    <lineage>
        <taxon>Bacteria</taxon>
        <taxon>Pseudomonadati</taxon>
        <taxon>Pseudomonadota</taxon>
        <taxon>Gammaproteobacteria</taxon>
        <taxon>Pseudomonadales</taxon>
        <taxon>Pseudomonadaceae</taxon>
        <taxon>Pseudomonas</taxon>
    </lineage>
</organism>
<evidence type="ECO:0000256" key="1">
    <source>
        <dbReference type="SAM" id="MobiDB-lite"/>
    </source>
</evidence>
<gene>
    <name evidence="3" type="ORF">CNN82_17980</name>
</gene>
<dbReference type="InterPro" id="IPR010752">
    <property type="entry name" value="DUF1329"/>
</dbReference>
<dbReference type="AlphaFoldDB" id="A0AB33EHD3"/>
<feature type="transmembrane region" description="Helical" evidence="2">
    <location>
        <begin position="7"/>
        <end position="26"/>
    </location>
</feature>
<evidence type="ECO:0008006" key="5">
    <source>
        <dbReference type="Google" id="ProtNLM"/>
    </source>
</evidence>
<keyword evidence="2" id="KW-0472">Membrane</keyword>
<name>A0AB33EHD3_9PSED</name>
<evidence type="ECO:0000313" key="3">
    <source>
        <dbReference type="EMBL" id="ATE78223.1"/>
    </source>
</evidence>
<accession>A0AB33EHD3</accession>
<evidence type="ECO:0000256" key="2">
    <source>
        <dbReference type="SAM" id="Phobius"/>
    </source>
</evidence>
<dbReference type="Pfam" id="PF07044">
    <property type="entry name" value="DUF1329"/>
    <property type="match status" value="1"/>
</dbReference>
<evidence type="ECO:0000313" key="4">
    <source>
        <dbReference type="Proteomes" id="UP000218385"/>
    </source>
</evidence>
<dbReference type="Gene3D" id="2.50.20.10">
    <property type="entry name" value="Lipoprotein localisation LolA/LolB/LppX"/>
    <property type="match status" value="1"/>
</dbReference>
<sequence length="462" mass="51052">MIYNPKYLTPFILAMSVSAWSIVAIADDEKQLGGPVLTAFGAEKAGNKEGTIPAYTGEGLKIPAGFGKDPKDPYSRPDPFTNEKPLYSITAQNAAQYADKLDGLVEIFKTYPNFRMDVYPTHRSTVFPQYMLDNTLKNAKDCKSVDNDTLIENCWGGIPFPVPQNGAQVMWNHLTAFRGHAWQGYSNSYVVATNGTVSNVGGNRLWQQSPYYDPKATAPAVGKTVYWAFRADADAPTRKVGEKLVIVDPLDVKNIGRRAYQYIPGQRRVKLSPDLAYDTPSPSGGGSATMDDALAFSGALDRYDFKLVGKKEKLIMANNFKIYDRAGCDDARIVSTKNFPNPDCIRWELRRVWTVEAKLKPGFRHVYPRRMFYWDEDGYATGLAENYDAANKLYRVVSLHGVPYYTEEEGGMVAEGTFNLDLQTGVWSVQGVHGNVGAGAAKSSPKPDNFFSSEGLTGAGIR</sequence>
<feature type="region of interest" description="Disordered" evidence="1">
    <location>
        <begin position="439"/>
        <end position="462"/>
    </location>
</feature>
<keyword evidence="2" id="KW-0812">Transmembrane</keyword>
<keyword evidence="2" id="KW-1133">Transmembrane helix</keyword>